<dbReference type="NCBIfam" id="TIGR02532">
    <property type="entry name" value="IV_pilin_GFxxxE"/>
    <property type="match status" value="1"/>
</dbReference>
<dbReference type="GO" id="GO:0009279">
    <property type="term" value="C:cell outer membrane"/>
    <property type="evidence" value="ECO:0007669"/>
    <property type="project" value="UniProtKB-SubCell"/>
</dbReference>
<dbReference type="Proteomes" id="UP000035159">
    <property type="component" value="Chromosome"/>
</dbReference>
<keyword evidence="3" id="KW-1133">Transmembrane helix</keyword>
<comment type="subcellular location">
    <subcellularLocation>
        <location evidence="1">Cell outer membrane</location>
    </subcellularLocation>
</comment>
<evidence type="ECO:0000313" key="4">
    <source>
        <dbReference type="EMBL" id="AKI97742.1"/>
    </source>
</evidence>
<sequence length="186" mass="21178">MSRHEKRGFTLTEILVTLLVFSITFIAIISLYTRTTGNSLKFLNRVDIYGRLFSANNILQAEILKAGPDIKYIKLVRLEGEEKYKGLRYSVFIPLTKTKITKQVYFKDGQIKVWEKNFQASDFSSETVKTLEPAGAKIIMATSPLEDLEIEFTSLGARSVNYRITIKQGGKSKLVHESSVFLINMR</sequence>
<dbReference type="KEGG" id="kpf:IX53_07870"/>
<dbReference type="EMBL" id="CP011232">
    <property type="protein sequence ID" value="AKI97742.1"/>
    <property type="molecule type" value="Genomic_DNA"/>
</dbReference>
<organism evidence="4 5">
    <name type="scientific">Kosmotoga pacifica</name>
    <dbReference type="NCBI Taxonomy" id="1330330"/>
    <lineage>
        <taxon>Bacteria</taxon>
        <taxon>Thermotogati</taxon>
        <taxon>Thermotogota</taxon>
        <taxon>Thermotogae</taxon>
        <taxon>Kosmotogales</taxon>
        <taxon>Kosmotogaceae</taxon>
        <taxon>Kosmotoga</taxon>
    </lineage>
</organism>
<dbReference type="STRING" id="1330330.IX53_07870"/>
<keyword evidence="3" id="KW-0472">Membrane</keyword>
<dbReference type="InterPro" id="IPR012902">
    <property type="entry name" value="N_methyl_site"/>
</dbReference>
<keyword evidence="5" id="KW-1185">Reference proteome</keyword>
<keyword evidence="3" id="KW-0812">Transmembrane</keyword>
<name>A0A0G2Z850_9BACT</name>
<evidence type="ECO:0000313" key="5">
    <source>
        <dbReference type="Proteomes" id="UP000035159"/>
    </source>
</evidence>
<evidence type="ECO:0000256" key="1">
    <source>
        <dbReference type="ARBA" id="ARBA00004442"/>
    </source>
</evidence>
<evidence type="ECO:0008006" key="6">
    <source>
        <dbReference type="Google" id="ProtNLM"/>
    </source>
</evidence>
<gene>
    <name evidence="4" type="ORF">IX53_07870</name>
</gene>
<dbReference type="AlphaFoldDB" id="A0A0G2Z850"/>
<evidence type="ECO:0000256" key="2">
    <source>
        <dbReference type="ARBA" id="ARBA00023237"/>
    </source>
</evidence>
<feature type="transmembrane region" description="Helical" evidence="3">
    <location>
        <begin position="12"/>
        <end position="32"/>
    </location>
</feature>
<accession>A0A0G2Z850</accession>
<protein>
    <recommendedName>
        <fullName evidence="6">N-terminal cleavage protein</fullName>
    </recommendedName>
</protein>
<dbReference type="Pfam" id="PF07963">
    <property type="entry name" value="N_methyl"/>
    <property type="match status" value="1"/>
</dbReference>
<evidence type="ECO:0000256" key="3">
    <source>
        <dbReference type="SAM" id="Phobius"/>
    </source>
</evidence>
<reference evidence="4 5" key="1">
    <citation type="submission" date="2015-04" db="EMBL/GenBank/DDBJ databases">
        <title>Complete Genome Sequence of Kosmotoga pacifica SLHLJ1.</title>
        <authorList>
            <person name="Jiang L.J."/>
            <person name="Shao Z.Z."/>
            <person name="Jebbar M."/>
        </authorList>
    </citation>
    <scope>NUCLEOTIDE SEQUENCE [LARGE SCALE GENOMIC DNA]</scope>
    <source>
        <strain evidence="4 5">SLHLJ1</strain>
    </source>
</reference>
<proteinExistence type="predicted"/>
<dbReference type="PATRIC" id="fig|1330330.3.peg.1592"/>
<dbReference type="RefSeq" id="WP_047754877.1">
    <property type="nucleotide sequence ID" value="NZ_CAJUHA010000017.1"/>
</dbReference>
<keyword evidence="2" id="KW-0998">Cell outer membrane</keyword>